<dbReference type="AlphaFoldDB" id="A0A0D5C2Q9"/>
<protein>
    <submittedName>
        <fullName evidence="3">Putative chemotaxis response regulator receiver protein CheY</fullName>
    </submittedName>
</protein>
<gene>
    <name evidence="3" type="primary">cheY</name>
    <name evidence="3" type="ORF">NADRNF5_1404</name>
</gene>
<proteinExistence type="predicted"/>
<dbReference type="PANTHER" id="PTHR44591:SF3">
    <property type="entry name" value="RESPONSE REGULATORY DOMAIN-CONTAINING PROTEIN"/>
    <property type="match status" value="1"/>
</dbReference>
<dbReference type="Proteomes" id="UP000032408">
    <property type="component" value="Chromosome"/>
</dbReference>
<dbReference type="SMART" id="SM00448">
    <property type="entry name" value="REC"/>
    <property type="match status" value="1"/>
</dbReference>
<sequence length="121" mass="13513">MVSCVVVDDDPETVSSFCELLDMIGLDVLVTGSNGQDAVDMYEKHRPDLIFINLIMPKFDGFYGIKNILKKNPDAKIVVVTGDLLAGESYLMNTLKVTAVIYKPFDITIIKRMLTSLFFTN</sequence>
<dbReference type="PANTHER" id="PTHR44591">
    <property type="entry name" value="STRESS RESPONSE REGULATOR PROTEIN 1"/>
    <property type="match status" value="1"/>
</dbReference>
<dbReference type="GO" id="GO:0000160">
    <property type="term" value="P:phosphorelay signal transduction system"/>
    <property type="evidence" value="ECO:0007669"/>
    <property type="project" value="InterPro"/>
</dbReference>
<dbReference type="PROSITE" id="PS50110">
    <property type="entry name" value="RESPONSE_REGULATORY"/>
    <property type="match status" value="1"/>
</dbReference>
<dbReference type="InterPro" id="IPR001789">
    <property type="entry name" value="Sig_transdc_resp-reg_receiver"/>
</dbReference>
<dbReference type="STRING" id="1580092.NADRNF5_1404"/>
<dbReference type="SUPFAM" id="SSF52172">
    <property type="entry name" value="CheY-like"/>
    <property type="match status" value="1"/>
</dbReference>
<evidence type="ECO:0000313" key="3">
    <source>
        <dbReference type="EMBL" id="AJW71089.1"/>
    </source>
</evidence>
<keyword evidence="4" id="KW-1185">Reference proteome</keyword>
<evidence type="ECO:0000259" key="2">
    <source>
        <dbReference type="PROSITE" id="PS50110"/>
    </source>
</evidence>
<dbReference type="EMBL" id="CP011070">
    <property type="protein sequence ID" value="AJW71089.1"/>
    <property type="molecule type" value="Genomic_DNA"/>
</dbReference>
<dbReference type="Gene3D" id="3.40.50.2300">
    <property type="match status" value="1"/>
</dbReference>
<name>A0A0D5C2Q9_9ARCH</name>
<evidence type="ECO:0000313" key="4">
    <source>
        <dbReference type="Proteomes" id="UP000032408"/>
    </source>
</evidence>
<dbReference type="InterPro" id="IPR011006">
    <property type="entry name" value="CheY-like_superfamily"/>
</dbReference>
<dbReference type="HOGENOM" id="CLU_000445_69_15_2"/>
<dbReference type="Pfam" id="PF00072">
    <property type="entry name" value="Response_reg"/>
    <property type="match status" value="1"/>
</dbReference>
<reference evidence="4" key="1">
    <citation type="submission" date="2015-03" db="EMBL/GenBank/DDBJ databases">
        <title>Characterization of two novel Thaumarchaeota isolated from the Northern Adriatic Sea.</title>
        <authorList>
            <person name="Bayer B."/>
            <person name="Vojvoda J."/>
            <person name="Offre P."/>
            <person name="Srivastava A."/>
            <person name="Elisabeth N."/>
            <person name="Garcia J.A.L."/>
            <person name="Schleper C."/>
            <person name="Herndl G.J."/>
        </authorList>
    </citation>
    <scope>NUCLEOTIDE SEQUENCE [LARGE SCALE GENOMIC DNA]</scope>
    <source>
        <strain evidence="4">NF5</strain>
    </source>
</reference>
<dbReference type="RefSeq" id="WP_048116399.1">
    <property type="nucleotide sequence ID" value="NZ_CP011070.1"/>
</dbReference>
<accession>A0A0D5C2Q9</accession>
<feature type="domain" description="Response regulatory" evidence="2">
    <location>
        <begin position="3"/>
        <end position="118"/>
    </location>
</feature>
<dbReference type="InterPro" id="IPR050595">
    <property type="entry name" value="Bact_response_regulator"/>
</dbReference>
<evidence type="ECO:0000256" key="1">
    <source>
        <dbReference type="ARBA" id="ARBA00022553"/>
    </source>
</evidence>
<dbReference type="GeneID" id="24820589"/>
<keyword evidence="1" id="KW-0597">Phosphoprotein</keyword>
<dbReference type="OrthoDB" id="2830at2157"/>
<dbReference type="KEGG" id="nin:NADRNF5_1404"/>
<organism evidence="3 4">
    <name type="scientific">Nitrosopumilus adriaticus</name>
    <dbReference type="NCBI Taxonomy" id="1580092"/>
    <lineage>
        <taxon>Archaea</taxon>
        <taxon>Nitrososphaerota</taxon>
        <taxon>Nitrososphaeria</taxon>
        <taxon>Nitrosopumilales</taxon>
        <taxon>Nitrosopumilaceae</taxon>
        <taxon>Nitrosopumilus</taxon>
    </lineage>
</organism>
<reference evidence="3 4" key="2">
    <citation type="journal article" date="2016" name="ISME J.">
        <title>Physiological and genomic characterization of two novel marine thaumarchaeal strains indicates niche differentiation.</title>
        <authorList>
            <person name="Bayer B."/>
            <person name="Vojvoda J."/>
            <person name="Offre P."/>
            <person name="Alves R.J."/>
            <person name="Elisabeth N.H."/>
            <person name="Garcia J.A."/>
            <person name="Volland J.M."/>
            <person name="Srivastava A."/>
            <person name="Schleper C."/>
            <person name="Herndl G.J."/>
        </authorList>
    </citation>
    <scope>NUCLEOTIDE SEQUENCE [LARGE SCALE GENOMIC DNA]</scope>
    <source>
        <strain evidence="3 4">NF5</strain>
    </source>
</reference>